<dbReference type="GO" id="GO:0005737">
    <property type="term" value="C:cytoplasm"/>
    <property type="evidence" value="ECO:0007669"/>
    <property type="project" value="UniProtKB-SubCell"/>
</dbReference>
<protein>
    <recommendedName>
        <fullName evidence="10">DNA fragmentation factor subunit beta</fullName>
    </recommendedName>
</protein>
<keyword evidence="3" id="KW-0963">Cytoplasm</keyword>
<dbReference type="PANTHER" id="PTHR13067:SF2">
    <property type="entry name" value="CASPASE-ACTIVATED DNASE"/>
    <property type="match status" value="1"/>
</dbReference>
<dbReference type="Pfam" id="PF09230">
    <property type="entry name" value="DFF40"/>
    <property type="match status" value="1"/>
</dbReference>
<dbReference type="SMART" id="SM00266">
    <property type="entry name" value="CAD"/>
    <property type="match status" value="1"/>
</dbReference>
<proteinExistence type="predicted"/>
<keyword evidence="5" id="KW-0540">Nuclease</keyword>
<dbReference type="EMBL" id="JAFIRN010000012">
    <property type="protein sequence ID" value="KAG5838732.1"/>
    <property type="molecule type" value="Genomic_DNA"/>
</dbReference>
<accession>A0A9D3LZ00</accession>
<evidence type="ECO:0000256" key="9">
    <source>
        <dbReference type="ARBA" id="ARBA00064007"/>
    </source>
</evidence>
<dbReference type="Gene3D" id="3.10.20.10">
    <property type="match status" value="1"/>
</dbReference>
<evidence type="ECO:0000259" key="12">
    <source>
        <dbReference type="PROSITE" id="PS51135"/>
    </source>
</evidence>
<dbReference type="PROSITE" id="PS51135">
    <property type="entry name" value="CIDE_N"/>
    <property type="match status" value="1"/>
</dbReference>
<evidence type="ECO:0000256" key="5">
    <source>
        <dbReference type="ARBA" id="ARBA00022722"/>
    </source>
</evidence>
<reference evidence="13" key="1">
    <citation type="submission" date="2021-01" db="EMBL/GenBank/DDBJ databases">
        <title>A chromosome-scale assembly of European eel, Anguilla anguilla.</title>
        <authorList>
            <person name="Henkel C."/>
            <person name="Jong-Raadsen S.A."/>
            <person name="Dufour S."/>
            <person name="Weltzien F.-A."/>
            <person name="Palstra A.P."/>
            <person name="Pelster B."/>
            <person name="Spaink H.P."/>
            <person name="Van Den Thillart G.E."/>
            <person name="Jansen H."/>
            <person name="Zahm M."/>
            <person name="Klopp C."/>
            <person name="Cedric C."/>
            <person name="Louis A."/>
            <person name="Berthelot C."/>
            <person name="Parey E."/>
            <person name="Roest Crollius H."/>
            <person name="Montfort J."/>
            <person name="Robinson-Rechavi M."/>
            <person name="Bucao C."/>
            <person name="Bouchez O."/>
            <person name="Gislard M."/>
            <person name="Lluch J."/>
            <person name="Milhes M."/>
            <person name="Lampietro C."/>
            <person name="Lopez Roques C."/>
            <person name="Donnadieu C."/>
            <person name="Braasch I."/>
            <person name="Desvignes T."/>
            <person name="Postlethwait J."/>
            <person name="Bobe J."/>
            <person name="Guiguen Y."/>
            <person name="Dirks R."/>
        </authorList>
    </citation>
    <scope>NUCLEOTIDE SEQUENCE</scope>
    <source>
        <strain evidence="13">Tag_6206</strain>
        <tissue evidence="13">Liver</tissue>
    </source>
</reference>
<dbReference type="FunFam" id="3.10.20.10:FF:000006">
    <property type="entry name" value="DNA fragmentation factor subunit beta"/>
    <property type="match status" value="1"/>
</dbReference>
<dbReference type="SUPFAM" id="SSF54060">
    <property type="entry name" value="His-Me finger endonucleases"/>
    <property type="match status" value="1"/>
</dbReference>
<name>A0A9D3LZ00_ANGAN</name>
<sequence>MGIMFGLFKKPKLIKLRGLSENKKYGIAARSLKELLKKGCKMLQVPLPGSHICLYEDGTEVTDDYFKTLAVNAELVLLTKGQNWKGFVCDIGQLLGFSDRHTDILIESAQDLLMDEHSEKRRRILTDLLHNLKDTSDVEEREQDEDWFQGIESRFKTKSDYMKFNCENRIRGYMKDVEGYASSIQSAKVQREYKEVVDCMAEKLKSAKYNGCYFVRKEKERSRLCTKEGWFSCQGAFDQDKCSSLHSINPYGNRESRIVFSTWNLDHRIEKRRTIIPALAKALQGHKSNDINWDYFYRLLFTKENLKLVHIVCHKKRAHDLLCDSRQIYKKRKKI</sequence>
<dbReference type="InterPro" id="IPR015311">
    <property type="entry name" value="DFF40_C"/>
</dbReference>
<evidence type="ECO:0000256" key="2">
    <source>
        <dbReference type="ARBA" id="ARBA00004496"/>
    </source>
</evidence>
<evidence type="ECO:0000256" key="11">
    <source>
        <dbReference type="PROSITE-ProRule" id="PRU00447"/>
    </source>
</evidence>
<dbReference type="PANTHER" id="PTHR13067">
    <property type="entry name" value="CASPASE-ACTIVATED DNASE"/>
    <property type="match status" value="1"/>
</dbReference>
<evidence type="ECO:0000256" key="7">
    <source>
        <dbReference type="ARBA" id="ARBA00023242"/>
    </source>
</evidence>
<dbReference type="Pfam" id="PF02017">
    <property type="entry name" value="CIDE-N"/>
    <property type="match status" value="1"/>
</dbReference>
<keyword evidence="14" id="KW-1185">Reference proteome</keyword>
<comment type="caution">
    <text evidence="13">The sequence shown here is derived from an EMBL/GenBank/DDBJ whole genome shotgun (WGS) entry which is preliminary data.</text>
</comment>
<comment type="function">
    <text evidence="8">Nuclease that induces DNA fragmentation and chromatin condensation during apoptosis. Degrades naked DNA and induces apoptotic morphology.</text>
</comment>
<organism evidence="13 14">
    <name type="scientific">Anguilla anguilla</name>
    <name type="common">European freshwater eel</name>
    <name type="synonym">Muraena anguilla</name>
    <dbReference type="NCBI Taxonomy" id="7936"/>
    <lineage>
        <taxon>Eukaryota</taxon>
        <taxon>Metazoa</taxon>
        <taxon>Chordata</taxon>
        <taxon>Craniata</taxon>
        <taxon>Vertebrata</taxon>
        <taxon>Euteleostomi</taxon>
        <taxon>Actinopterygii</taxon>
        <taxon>Neopterygii</taxon>
        <taxon>Teleostei</taxon>
        <taxon>Anguilliformes</taxon>
        <taxon>Anguillidae</taxon>
        <taxon>Anguilla</taxon>
    </lineage>
</organism>
<comment type="subcellular location">
    <subcellularLocation>
        <location evidence="2">Cytoplasm</location>
    </subcellularLocation>
    <subcellularLocation>
        <location evidence="1">Nucleus</location>
    </subcellularLocation>
</comment>
<gene>
    <name evidence="13" type="ORF">ANANG_G00226700</name>
</gene>
<keyword evidence="7" id="KW-0539">Nucleus</keyword>
<dbReference type="InterPro" id="IPR044925">
    <property type="entry name" value="His-Me_finger_sf"/>
</dbReference>
<evidence type="ECO:0000256" key="1">
    <source>
        <dbReference type="ARBA" id="ARBA00004123"/>
    </source>
</evidence>
<dbReference type="InterPro" id="IPR003508">
    <property type="entry name" value="CIDE-N_dom"/>
</dbReference>
<evidence type="ECO:0000256" key="10">
    <source>
        <dbReference type="ARBA" id="ARBA00069517"/>
    </source>
</evidence>
<evidence type="ECO:0000256" key="3">
    <source>
        <dbReference type="ARBA" id="ARBA00022490"/>
    </source>
</evidence>
<evidence type="ECO:0000313" key="14">
    <source>
        <dbReference type="Proteomes" id="UP001044222"/>
    </source>
</evidence>
<dbReference type="GO" id="GO:0016787">
    <property type="term" value="F:hydrolase activity"/>
    <property type="evidence" value="ECO:0007669"/>
    <property type="project" value="UniProtKB-KW"/>
</dbReference>
<evidence type="ECO:0000256" key="4">
    <source>
        <dbReference type="ARBA" id="ARBA00022703"/>
    </source>
</evidence>
<dbReference type="Gene3D" id="6.10.140.170">
    <property type="match status" value="1"/>
</dbReference>
<dbReference type="GO" id="GO:0006309">
    <property type="term" value="P:apoptotic DNA fragmentation"/>
    <property type="evidence" value="ECO:0007669"/>
    <property type="project" value="InterPro"/>
</dbReference>
<dbReference type="GO" id="GO:0004520">
    <property type="term" value="F:DNA endonuclease activity"/>
    <property type="evidence" value="ECO:0007669"/>
    <property type="project" value="InterPro"/>
</dbReference>
<feature type="domain" description="CIDE-N" evidence="12">
    <location>
        <begin position="10"/>
        <end position="86"/>
    </location>
</feature>
<evidence type="ECO:0000313" key="13">
    <source>
        <dbReference type="EMBL" id="KAG5838732.1"/>
    </source>
</evidence>
<dbReference type="InterPro" id="IPR039729">
    <property type="entry name" value="DFF40"/>
</dbReference>
<dbReference type="SUPFAM" id="SSF54277">
    <property type="entry name" value="CAD &amp; PB1 domains"/>
    <property type="match status" value="1"/>
</dbReference>
<dbReference type="GO" id="GO:0005634">
    <property type="term" value="C:nucleus"/>
    <property type="evidence" value="ECO:0007669"/>
    <property type="project" value="UniProtKB-SubCell"/>
</dbReference>
<keyword evidence="4 11" id="KW-0053">Apoptosis</keyword>
<comment type="subunit">
    <text evidence="9">Heterodimer of DFFA and DFFB. Interacts with H1-1.</text>
</comment>
<evidence type="ECO:0000256" key="8">
    <source>
        <dbReference type="ARBA" id="ARBA00053660"/>
    </source>
</evidence>
<evidence type="ECO:0000256" key="6">
    <source>
        <dbReference type="ARBA" id="ARBA00022801"/>
    </source>
</evidence>
<dbReference type="Proteomes" id="UP001044222">
    <property type="component" value="Chromosome 12"/>
</dbReference>
<dbReference type="AlphaFoldDB" id="A0A9D3LZ00"/>
<keyword evidence="6" id="KW-0378">Hydrolase</keyword>